<dbReference type="AlphaFoldDB" id="A0A022WGV3"/>
<gene>
    <name evidence="2" type="ORF">H103_00416</name>
</gene>
<name>A0A022WGV3_TRIRU</name>
<dbReference type="EMBL" id="KK207691">
    <property type="protein sequence ID" value="EZF57308.1"/>
    <property type="molecule type" value="Genomic_DNA"/>
</dbReference>
<feature type="compositionally biased region" description="Polar residues" evidence="1">
    <location>
        <begin position="28"/>
        <end position="39"/>
    </location>
</feature>
<dbReference type="Proteomes" id="UP000023758">
    <property type="component" value="Unassembled WGS sequence"/>
</dbReference>
<dbReference type="HOGENOM" id="CLU_1344105_0_0_1"/>
<accession>A0A022WGV3</accession>
<evidence type="ECO:0000313" key="2">
    <source>
        <dbReference type="EMBL" id="EZF57308.1"/>
    </source>
</evidence>
<sequence length="204" mass="22766">MSQPKTVRIHVPNSNHLSSAPLRLQESHGGSSEPTSSLYDSVWDTESESDSMQYDSTQHDSTQYDGFRRCDIKYLLKRRASHAMLSSILKDNPKPKPAAGRPNIRRAREEMAPLINQNTLDAKEPPADQNEDSIEKDIAYERRVNTMCGGCFRLICPAPKAADGKRPERECLGRKAQVGAIVTSDDWAWLGFCVVDCEVACVVE</sequence>
<evidence type="ECO:0000256" key="1">
    <source>
        <dbReference type="SAM" id="MobiDB-lite"/>
    </source>
</evidence>
<proteinExistence type="predicted"/>
<protein>
    <submittedName>
        <fullName evidence="2">Uncharacterized protein</fullName>
    </submittedName>
</protein>
<organism evidence="2">
    <name type="scientific">Trichophyton rubrum CBS 288.86</name>
    <dbReference type="NCBI Taxonomy" id="1215330"/>
    <lineage>
        <taxon>Eukaryota</taxon>
        <taxon>Fungi</taxon>
        <taxon>Dikarya</taxon>
        <taxon>Ascomycota</taxon>
        <taxon>Pezizomycotina</taxon>
        <taxon>Eurotiomycetes</taxon>
        <taxon>Eurotiomycetidae</taxon>
        <taxon>Onygenales</taxon>
        <taxon>Arthrodermataceae</taxon>
        <taxon>Trichophyton</taxon>
    </lineage>
</organism>
<feature type="region of interest" description="Disordered" evidence="1">
    <location>
        <begin position="1"/>
        <end position="44"/>
    </location>
</feature>
<reference evidence="2" key="1">
    <citation type="submission" date="2014-02" db="EMBL/GenBank/DDBJ databases">
        <title>The Genome Sequence of Trichophyton rubrum (morphotype fischeri) CBS 288.86.</title>
        <authorList>
            <consortium name="The Broad Institute Genomics Platform"/>
            <person name="Cuomo C.A."/>
            <person name="White T.C."/>
            <person name="Graser Y."/>
            <person name="Martinez-Rossi N."/>
            <person name="Heitman J."/>
            <person name="Young S.K."/>
            <person name="Zeng Q."/>
            <person name="Gargeya S."/>
            <person name="Abouelleil A."/>
            <person name="Alvarado L."/>
            <person name="Chapman S.B."/>
            <person name="Gainer-Dewar J."/>
            <person name="Goldberg J."/>
            <person name="Griggs A."/>
            <person name="Gujja S."/>
            <person name="Hansen M."/>
            <person name="Howarth C."/>
            <person name="Imamovic A."/>
            <person name="Larimer J."/>
            <person name="Martinez D."/>
            <person name="Murphy C."/>
            <person name="Pearson M.D."/>
            <person name="Persinoti G."/>
            <person name="Poon T."/>
            <person name="Priest M."/>
            <person name="Roberts A.D."/>
            <person name="Saif S."/>
            <person name="Shea T.D."/>
            <person name="Sykes S.N."/>
            <person name="Wortman J."/>
            <person name="Nusbaum C."/>
            <person name="Birren B."/>
        </authorList>
    </citation>
    <scope>NUCLEOTIDE SEQUENCE [LARGE SCALE GENOMIC DNA]</scope>
    <source>
        <strain evidence="2">CBS 288.86</strain>
    </source>
</reference>